<accession>A0A1W2TV40</accession>
<feature type="region of interest" description="Disordered" evidence="1">
    <location>
        <begin position="323"/>
        <end position="361"/>
    </location>
</feature>
<feature type="compositionally biased region" description="Basic and acidic residues" evidence="1">
    <location>
        <begin position="468"/>
        <end position="486"/>
    </location>
</feature>
<gene>
    <name evidence="2" type="ORF">SAMD00023353_8100020</name>
</gene>
<feature type="compositionally biased region" description="Polar residues" evidence="1">
    <location>
        <begin position="543"/>
        <end position="560"/>
    </location>
</feature>
<dbReference type="AlphaFoldDB" id="A0A1W2TV40"/>
<evidence type="ECO:0000256" key="1">
    <source>
        <dbReference type="SAM" id="MobiDB-lite"/>
    </source>
</evidence>
<dbReference type="OrthoDB" id="5419928at2759"/>
<keyword evidence="3" id="KW-1185">Reference proteome</keyword>
<dbReference type="STRING" id="77044.A0A1W2TV40"/>
<feature type="region of interest" description="Disordered" evidence="1">
    <location>
        <begin position="89"/>
        <end position="114"/>
    </location>
</feature>
<feature type="compositionally biased region" description="Polar residues" evidence="1">
    <location>
        <begin position="588"/>
        <end position="613"/>
    </location>
</feature>
<feature type="compositionally biased region" description="Basic and acidic residues" evidence="1">
    <location>
        <begin position="326"/>
        <end position="335"/>
    </location>
</feature>
<evidence type="ECO:0000313" key="2">
    <source>
        <dbReference type="EMBL" id="GAP92495.1"/>
    </source>
</evidence>
<dbReference type="OMA" id="YLDARIH"/>
<feature type="compositionally biased region" description="Polar residues" evidence="1">
    <location>
        <begin position="340"/>
        <end position="361"/>
    </location>
</feature>
<feature type="compositionally biased region" description="Polar residues" evidence="1">
    <location>
        <begin position="448"/>
        <end position="459"/>
    </location>
</feature>
<name>A0A1W2TV40_ROSNE</name>
<sequence>MASYERESRKMFARDLAAFNDVELDQYLEEHRLEGGATTVDVEDPENLPESFIQRLRDRAQNTSDAAQSGAVDLNQVTTRLLEIPADRDTSFTPLRRPLRGPCSSTDSGPPTPPQVHERAYYNELVNDGGRPLYPIDLVDNVAEDPEAHQDMLRPWLGYPEADPPNWEVFREQGDHWREFREWQAEARGLGFPKYRRIAYDVFRWHFQRASPTYTEAVKELLAQYGFTRPFQLHDDPKQQDKLTTWIEYLGFACAQHYRDVRFMKVRQPKYDEAWKTLVDAKVLRPFETEGYICTKDCAFQHQKEREQAFNAVKSAEKVLISAQKAENDPRESRRGKPATSIQSRAAQSRLDTAKESQASTNRRNDLVTEFNIAVRGYLIAKDDAMSHSAILQWVLEQVPLVEAEMNESGVTETSPDPIRGTKRSRGPDNVDTQNQISQKRRWDTHKPNSPSDHNTRSGSQGGTHKRSHDDTTDDKPPSKRFRNDGQDLASRNNAPSGAKTKSAGEPQESGTSEIGRPDGDKQAVTKAKGYPSPKATKPANDFQLQRKSTQDAPQPSATSPPLRRSARIAARQQVSKTMNSPGAAKNSPRTTQKPAPLSSTRPQNQQSTSPPTKITKHGASGNSRRNKSKAMGTYKGR</sequence>
<evidence type="ECO:0000313" key="3">
    <source>
        <dbReference type="Proteomes" id="UP000054516"/>
    </source>
</evidence>
<dbReference type="EMBL" id="DF977526">
    <property type="protein sequence ID" value="GAP92495.1"/>
    <property type="molecule type" value="Genomic_DNA"/>
</dbReference>
<feature type="region of interest" description="Disordered" evidence="1">
    <location>
        <begin position="406"/>
        <end position="638"/>
    </location>
</feature>
<dbReference type="Proteomes" id="UP000054516">
    <property type="component" value="Unassembled WGS sequence"/>
</dbReference>
<proteinExistence type="predicted"/>
<reference evidence="2" key="1">
    <citation type="submission" date="2016-03" db="EMBL/GenBank/DDBJ databases">
        <title>Draft genome sequence of Rosellinia necatrix.</title>
        <authorList>
            <person name="Kanematsu S."/>
        </authorList>
    </citation>
    <scope>NUCLEOTIDE SEQUENCE [LARGE SCALE GENOMIC DNA]</scope>
    <source>
        <strain evidence="2">W97</strain>
    </source>
</reference>
<protein>
    <submittedName>
        <fullName evidence="2">Putative ankyrin</fullName>
    </submittedName>
</protein>
<organism evidence="2">
    <name type="scientific">Rosellinia necatrix</name>
    <name type="common">White root-rot fungus</name>
    <dbReference type="NCBI Taxonomy" id="77044"/>
    <lineage>
        <taxon>Eukaryota</taxon>
        <taxon>Fungi</taxon>
        <taxon>Dikarya</taxon>
        <taxon>Ascomycota</taxon>
        <taxon>Pezizomycotina</taxon>
        <taxon>Sordariomycetes</taxon>
        <taxon>Xylariomycetidae</taxon>
        <taxon>Xylariales</taxon>
        <taxon>Xylariaceae</taxon>
        <taxon>Rosellinia</taxon>
    </lineage>
</organism>